<dbReference type="SUPFAM" id="SSF53098">
    <property type="entry name" value="Ribonuclease H-like"/>
    <property type="match status" value="1"/>
</dbReference>
<dbReference type="Pfam" id="PF00075">
    <property type="entry name" value="RNase_H"/>
    <property type="match status" value="1"/>
</dbReference>
<dbReference type="AlphaFoldDB" id="A0A4V1IVW5"/>
<proteinExistence type="predicted"/>
<reference evidence="3" key="1">
    <citation type="journal article" date="2018" name="Nat. Microbiol.">
        <title>Leveraging single-cell genomics to expand the fungal tree of life.</title>
        <authorList>
            <person name="Ahrendt S.R."/>
            <person name="Quandt C.A."/>
            <person name="Ciobanu D."/>
            <person name="Clum A."/>
            <person name="Salamov A."/>
            <person name="Andreopoulos B."/>
            <person name="Cheng J.F."/>
            <person name="Woyke T."/>
            <person name="Pelin A."/>
            <person name="Henrissat B."/>
            <person name="Reynolds N.K."/>
            <person name="Benny G.L."/>
            <person name="Smith M.E."/>
            <person name="James T.Y."/>
            <person name="Grigoriev I.V."/>
        </authorList>
    </citation>
    <scope>NUCLEOTIDE SEQUENCE [LARGE SCALE GENOMIC DNA]</scope>
    <source>
        <strain evidence="3">RSA 1356</strain>
    </source>
</reference>
<evidence type="ECO:0000259" key="1">
    <source>
        <dbReference type="PROSITE" id="PS50879"/>
    </source>
</evidence>
<feature type="domain" description="RNase H type-1" evidence="1">
    <location>
        <begin position="1"/>
        <end position="71"/>
    </location>
</feature>
<keyword evidence="3" id="KW-1185">Reference proteome</keyword>
<dbReference type="Gene3D" id="3.30.420.10">
    <property type="entry name" value="Ribonuclease H-like superfamily/Ribonuclease H"/>
    <property type="match status" value="1"/>
</dbReference>
<evidence type="ECO:0000313" key="2">
    <source>
        <dbReference type="EMBL" id="RKP05479.1"/>
    </source>
</evidence>
<evidence type="ECO:0000313" key="3">
    <source>
        <dbReference type="Proteomes" id="UP000271241"/>
    </source>
</evidence>
<protein>
    <recommendedName>
        <fullName evidence="1">RNase H type-1 domain-containing protein</fullName>
    </recommendedName>
</protein>
<dbReference type="PROSITE" id="PS50879">
    <property type="entry name" value="RNASE_H_1"/>
    <property type="match status" value="1"/>
</dbReference>
<organism evidence="2 3">
    <name type="scientific">Thamnocephalis sphaerospora</name>
    <dbReference type="NCBI Taxonomy" id="78915"/>
    <lineage>
        <taxon>Eukaryota</taxon>
        <taxon>Fungi</taxon>
        <taxon>Fungi incertae sedis</taxon>
        <taxon>Zoopagomycota</taxon>
        <taxon>Zoopagomycotina</taxon>
        <taxon>Zoopagomycetes</taxon>
        <taxon>Zoopagales</taxon>
        <taxon>Sigmoideomycetaceae</taxon>
        <taxon>Thamnocephalis</taxon>
    </lineage>
</organism>
<sequence length="187" mass="20783">MSALLQAVCHGVLPLRSALELELRDPAHKIWKLMVVRARERTQPVTIEWVKAHIGIPGNELADKLAKAAEEATSSALPVWNMNTSAAPVTQTNLLVSGVNMLLAPLTVLKNQTRAFHAMALRQWLERRNKQLAEAMPEVPMMTLLPKRKAEQDKGLQQEEESIAFGWKAVLGSARDLGAHMPMPSEW</sequence>
<name>A0A4V1IVW5_9FUNG</name>
<dbReference type="InterPro" id="IPR036397">
    <property type="entry name" value="RNaseH_sf"/>
</dbReference>
<dbReference type="InterPro" id="IPR002156">
    <property type="entry name" value="RNaseH_domain"/>
</dbReference>
<dbReference type="GO" id="GO:0004523">
    <property type="term" value="F:RNA-DNA hybrid ribonuclease activity"/>
    <property type="evidence" value="ECO:0007669"/>
    <property type="project" value="InterPro"/>
</dbReference>
<dbReference type="Proteomes" id="UP000271241">
    <property type="component" value="Unassembled WGS sequence"/>
</dbReference>
<dbReference type="GO" id="GO:0003676">
    <property type="term" value="F:nucleic acid binding"/>
    <property type="evidence" value="ECO:0007669"/>
    <property type="project" value="InterPro"/>
</dbReference>
<dbReference type="EMBL" id="KZ993119">
    <property type="protein sequence ID" value="RKP05479.1"/>
    <property type="molecule type" value="Genomic_DNA"/>
</dbReference>
<accession>A0A4V1IVW5</accession>
<gene>
    <name evidence="2" type="ORF">THASP1DRAFT_32685</name>
</gene>
<dbReference type="InterPro" id="IPR012337">
    <property type="entry name" value="RNaseH-like_sf"/>
</dbReference>